<dbReference type="PANTHER" id="PTHR43201">
    <property type="entry name" value="ACYL-COA SYNTHETASE"/>
    <property type="match status" value="1"/>
</dbReference>
<protein>
    <submittedName>
        <fullName evidence="5">AMP-binding protein</fullName>
    </submittedName>
</protein>
<evidence type="ECO:0000256" key="2">
    <source>
        <dbReference type="ARBA" id="ARBA00022598"/>
    </source>
</evidence>
<reference evidence="5" key="1">
    <citation type="journal article" date="2021" name="PeerJ">
        <title>Extensive microbial diversity within the chicken gut microbiome revealed by metagenomics and culture.</title>
        <authorList>
            <person name="Gilroy R."/>
            <person name="Ravi A."/>
            <person name="Getino M."/>
            <person name="Pursley I."/>
            <person name="Horton D.L."/>
            <person name="Alikhan N.F."/>
            <person name="Baker D."/>
            <person name="Gharbi K."/>
            <person name="Hall N."/>
            <person name="Watson M."/>
            <person name="Adriaenssens E.M."/>
            <person name="Foster-Nyarko E."/>
            <person name="Jarju S."/>
            <person name="Secka A."/>
            <person name="Antonio M."/>
            <person name="Oren A."/>
            <person name="Chaudhuri R.R."/>
            <person name="La Ragione R."/>
            <person name="Hildebrand F."/>
            <person name="Pallen M.J."/>
        </authorList>
    </citation>
    <scope>NUCLEOTIDE SEQUENCE</scope>
    <source>
        <strain evidence="5">CHK183-5548</strain>
    </source>
</reference>
<dbReference type="InterPro" id="IPR042099">
    <property type="entry name" value="ANL_N_sf"/>
</dbReference>
<evidence type="ECO:0000259" key="4">
    <source>
        <dbReference type="Pfam" id="PF13193"/>
    </source>
</evidence>
<dbReference type="FunFam" id="3.30.300.30:FF:000008">
    <property type="entry name" value="2,3-dihydroxybenzoate-AMP ligase"/>
    <property type="match status" value="1"/>
</dbReference>
<dbReference type="Proteomes" id="UP000823883">
    <property type="component" value="Unassembled WGS sequence"/>
</dbReference>
<dbReference type="Pfam" id="PF13193">
    <property type="entry name" value="AMP-binding_C"/>
    <property type="match status" value="1"/>
</dbReference>
<dbReference type="InterPro" id="IPR000873">
    <property type="entry name" value="AMP-dep_synth/lig_dom"/>
</dbReference>
<feature type="domain" description="AMP-dependent synthetase/ligase" evidence="3">
    <location>
        <begin position="95"/>
        <end position="485"/>
    </location>
</feature>
<dbReference type="Pfam" id="PF00501">
    <property type="entry name" value="AMP-binding"/>
    <property type="match status" value="1"/>
</dbReference>
<evidence type="ECO:0000256" key="1">
    <source>
        <dbReference type="ARBA" id="ARBA00006432"/>
    </source>
</evidence>
<evidence type="ECO:0000259" key="3">
    <source>
        <dbReference type="Pfam" id="PF00501"/>
    </source>
</evidence>
<feature type="domain" description="AMP-binding enzyme C-terminal" evidence="4">
    <location>
        <begin position="536"/>
        <end position="611"/>
    </location>
</feature>
<keyword evidence="2" id="KW-0436">Ligase</keyword>
<evidence type="ECO:0000313" key="5">
    <source>
        <dbReference type="EMBL" id="HJC47456.1"/>
    </source>
</evidence>
<dbReference type="AlphaFoldDB" id="A0A9D2PCD7"/>
<dbReference type="PROSITE" id="PS00455">
    <property type="entry name" value="AMP_BINDING"/>
    <property type="match status" value="1"/>
</dbReference>
<dbReference type="EMBL" id="DWWL01000035">
    <property type="protein sequence ID" value="HJC47456.1"/>
    <property type="molecule type" value="Genomic_DNA"/>
</dbReference>
<name>A0A9D2PCD7_9FIRM</name>
<comment type="similarity">
    <text evidence="1">Belongs to the ATP-dependent AMP-binding enzyme family.</text>
</comment>
<dbReference type="SUPFAM" id="SSF56801">
    <property type="entry name" value="Acetyl-CoA synthetase-like"/>
    <property type="match status" value="1"/>
</dbReference>
<reference evidence="5" key="2">
    <citation type="submission" date="2021-04" db="EMBL/GenBank/DDBJ databases">
        <authorList>
            <person name="Gilroy R."/>
        </authorList>
    </citation>
    <scope>NUCLEOTIDE SEQUENCE</scope>
    <source>
        <strain evidence="5">CHK183-5548</strain>
    </source>
</reference>
<dbReference type="InterPro" id="IPR045851">
    <property type="entry name" value="AMP-bd_C_sf"/>
</dbReference>
<dbReference type="Gene3D" id="3.30.300.30">
    <property type="match status" value="1"/>
</dbReference>
<organism evidence="5 6">
    <name type="scientific">Candidatus Lachnoclostridium pullistercoris</name>
    <dbReference type="NCBI Taxonomy" id="2838632"/>
    <lineage>
        <taxon>Bacteria</taxon>
        <taxon>Bacillati</taxon>
        <taxon>Bacillota</taxon>
        <taxon>Clostridia</taxon>
        <taxon>Lachnospirales</taxon>
        <taxon>Lachnospiraceae</taxon>
    </lineage>
</organism>
<sequence>MRSVIDAVRRIRVSFQENGTGRESWLLFDSQGTLVKSEGEALGRSGLMEALAARAKACPKISGKEQWEIQWEEKELSLSVCRYIHMTLGEFFNIRADLSPEREALADCGQGRRLTYGELKEESDALALSLIRLGVQRGDKIAVIMDNCWENVVTKEAIEKTGGVIVNLNIHEKDEMLARLLEETDVKAVFIRQGIKARGHLEMLYGMCPELRKQKPDTVCCRKFPRLKLIIVTEPDPSAGCAYQFQRLLEAGRSMDREILKKRMKEISPFDDATIIHTSGTTGKPKGVVLCHAQLIESAWSHVEKMELTCEDRFYMSSPMFHSLGCIGSVMSSIAAGNTLVFAGGKGCEGLLDTLQEEQCTVLSGVPTVYFRLLEQAERSPEGAGGLRLRLCVSAGAPCPSSVYTGLMERLGVKKILTMYGMTEAGPGISSSMAETPDQTAVLSGCEPWPGVEIKIRDLETGRDLPAGTAGEICVRSFGVMKEYYNSPEETRRAVDSQGWLFTGDVGYLSEEGKIFFLGRCKDLIIHGGENISPNEVEEFLRRHEAVEDAAVVGIPDLQYGENVFAFVRLKPGHEIGQEELIRWCRGKIATIKIPQMIEFVDAFPVSASGKIDKRELRKRACALCGTSEKA</sequence>
<dbReference type="GO" id="GO:0031956">
    <property type="term" value="F:medium-chain fatty acid-CoA ligase activity"/>
    <property type="evidence" value="ECO:0007669"/>
    <property type="project" value="TreeGrafter"/>
</dbReference>
<dbReference type="InterPro" id="IPR025110">
    <property type="entry name" value="AMP-bd_C"/>
</dbReference>
<evidence type="ECO:0000313" key="6">
    <source>
        <dbReference type="Proteomes" id="UP000823883"/>
    </source>
</evidence>
<dbReference type="Gene3D" id="3.40.50.12780">
    <property type="entry name" value="N-terminal domain of ligase-like"/>
    <property type="match status" value="1"/>
</dbReference>
<comment type="caution">
    <text evidence="5">The sequence shown here is derived from an EMBL/GenBank/DDBJ whole genome shotgun (WGS) entry which is preliminary data.</text>
</comment>
<dbReference type="InterPro" id="IPR020845">
    <property type="entry name" value="AMP-binding_CS"/>
</dbReference>
<dbReference type="GO" id="GO:0006631">
    <property type="term" value="P:fatty acid metabolic process"/>
    <property type="evidence" value="ECO:0007669"/>
    <property type="project" value="TreeGrafter"/>
</dbReference>
<proteinExistence type="inferred from homology"/>
<accession>A0A9D2PCD7</accession>
<dbReference type="PANTHER" id="PTHR43201:SF5">
    <property type="entry name" value="MEDIUM-CHAIN ACYL-COA LIGASE ACSF2, MITOCHONDRIAL"/>
    <property type="match status" value="1"/>
</dbReference>
<gene>
    <name evidence="5" type="ORF">IAA04_05335</name>
</gene>